<dbReference type="InterPro" id="IPR011032">
    <property type="entry name" value="GroES-like_sf"/>
</dbReference>
<dbReference type="Pfam" id="PF00107">
    <property type="entry name" value="ADH_zinc_N"/>
    <property type="match status" value="1"/>
</dbReference>
<dbReference type="SUPFAM" id="SSF50129">
    <property type="entry name" value="GroES-like"/>
    <property type="match status" value="1"/>
</dbReference>
<proteinExistence type="predicted"/>
<protein>
    <submittedName>
        <fullName evidence="3">NADPH:quinone reductase</fullName>
    </submittedName>
</protein>
<evidence type="ECO:0000256" key="1">
    <source>
        <dbReference type="SAM" id="MobiDB-lite"/>
    </source>
</evidence>
<keyword evidence="4" id="KW-1185">Reference proteome</keyword>
<dbReference type="GO" id="GO:0016491">
    <property type="term" value="F:oxidoreductase activity"/>
    <property type="evidence" value="ECO:0007669"/>
    <property type="project" value="InterPro"/>
</dbReference>
<reference evidence="3" key="1">
    <citation type="submission" date="2020-08" db="EMBL/GenBank/DDBJ databases">
        <title>Whole genome shotgun sequence of Actinocatenispora sera NBRC 101916.</title>
        <authorList>
            <person name="Komaki H."/>
            <person name="Tamura T."/>
        </authorList>
    </citation>
    <scope>NUCLEOTIDE SEQUENCE</scope>
    <source>
        <strain evidence="3">NBRC 101916</strain>
    </source>
</reference>
<dbReference type="PANTHER" id="PTHR43677:SF4">
    <property type="entry name" value="QUINONE OXIDOREDUCTASE-LIKE PROTEIN 2"/>
    <property type="match status" value="1"/>
</dbReference>
<gene>
    <name evidence="3" type="ORF">Asera_26300</name>
</gene>
<evidence type="ECO:0000313" key="3">
    <source>
        <dbReference type="EMBL" id="BCJ28522.1"/>
    </source>
</evidence>
<dbReference type="InterPro" id="IPR036291">
    <property type="entry name" value="NAD(P)-bd_dom_sf"/>
</dbReference>
<evidence type="ECO:0000259" key="2">
    <source>
        <dbReference type="SMART" id="SM00829"/>
    </source>
</evidence>
<feature type="domain" description="Enoyl reductase (ER)" evidence="2">
    <location>
        <begin position="12"/>
        <end position="324"/>
    </location>
</feature>
<dbReference type="InterPro" id="IPR051397">
    <property type="entry name" value="Zn-ADH-like_protein"/>
</dbReference>
<organism evidence="3 4">
    <name type="scientific">Actinocatenispora sera</name>
    <dbReference type="NCBI Taxonomy" id="390989"/>
    <lineage>
        <taxon>Bacteria</taxon>
        <taxon>Bacillati</taxon>
        <taxon>Actinomycetota</taxon>
        <taxon>Actinomycetes</taxon>
        <taxon>Micromonosporales</taxon>
        <taxon>Micromonosporaceae</taxon>
        <taxon>Actinocatenispora</taxon>
    </lineage>
</organism>
<dbReference type="RefSeq" id="WP_030445655.1">
    <property type="nucleotide sequence ID" value="NZ_AP023354.1"/>
</dbReference>
<dbReference type="InterPro" id="IPR013154">
    <property type="entry name" value="ADH-like_N"/>
</dbReference>
<dbReference type="InterPro" id="IPR013149">
    <property type="entry name" value="ADH-like_C"/>
</dbReference>
<dbReference type="InterPro" id="IPR020843">
    <property type="entry name" value="ER"/>
</dbReference>
<dbReference type="Gene3D" id="3.40.50.720">
    <property type="entry name" value="NAD(P)-binding Rossmann-like Domain"/>
    <property type="match status" value="1"/>
</dbReference>
<evidence type="ECO:0000313" key="4">
    <source>
        <dbReference type="Proteomes" id="UP000680750"/>
    </source>
</evidence>
<dbReference type="Pfam" id="PF08240">
    <property type="entry name" value="ADH_N"/>
    <property type="match status" value="1"/>
</dbReference>
<dbReference type="Proteomes" id="UP000680750">
    <property type="component" value="Chromosome"/>
</dbReference>
<dbReference type="OrthoDB" id="3339625at2"/>
<dbReference type="PANTHER" id="PTHR43677">
    <property type="entry name" value="SHORT-CHAIN DEHYDROGENASE/REDUCTASE"/>
    <property type="match status" value="1"/>
</dbReference>
<dbReference type="Gene3D" id="3.90.180.10">
    <property type="entry name" value="Medium-chain alcohol dehydrogenases, catalytic domain"/>
    <property type="match status" value="1"/>
</dbReference>
<dbReference type="SMART" id="SM00829">
    <property type="entry name" value="PKS_ER"/>
    <property type="match status" value="1"/>
</dbReference>
<dbReference type="SUPFAM" id="SSF51735">
    <property type="entry name" value="NAD(P)-binding Rossmann-fold domains"/>
    <property type="match status" value="1"/>
</dbReference>
<name>A0A810L1J3_9ACTN</name>
<accession>A0A810L1J3</accession>
<dbReference type="EMBL" id="AP023354">
    <property type="protein sequence ID" value="BCJ28522.1"/>
    <property type="molecule type" value="Genomic_DNA"/>
</dbReference>
<sequence length="326" mass="32348">MRALVISEPSDGPDTSRVGELPDPEPGPGEVTIDVEYAGINFVDVMLRRGDQPYADSFPAYPGDEVAGTIRAVGAGVTGLAAGTRVAAFMTAGGLASIARARAELTVPVPEGVPAPAAAATPAVLATAYLLLAEAARFRGGDRVLVHSASGGVGSAVAQLVPVLGGGRLLGTVGRAGKVASALDAGYDAAFARDAGYPDRVRAAAGGGVDVVLDALGAGELDNDLALTAPGGRIVLFGNASGGAPAALPNIPRLMGGNVSVGGFSISGLSRTAPDRVAAAMSRCFELLAAGRVGLPVTEVDGLAAVPAVHQLLAEGRGQGKYVVRV</sequence>
<feature type="region of interest" description="Disordered" evidence="1">
    <location>
        <begin position="1"/>
        <end position="29"/>
    </location>
</feature>
<dbReference type="AlphaFoldDB" id="A0A810L1J3"/>
<dbReference type="KEGG" id="aser:Asera_26300"/>